<dbReference type="EMBL" id="JAFNEN010004328">
    <property type="protein sequence ID" value="KAG8171177.1"/>
    <property type="molecule type" value="Genomic_DNA"/>
</dbReference>
<reference evidence="1 2" key="1">
    <citation type="journal article" date="2022" name="Nat. Ecol. Evol.">
        <title>A masculinizing supergene underlies an exaggerated male reproductive morph in a spider.</title>
        <authorList>
            <person name="Hendrickx F."/>
            <person name="De Corte Z."/>
            <person name="Sonet G."/>
            <person name="Van Belleghem S.M."/>
            <person name="Kostlbacher S."/>
            <person name="Vangestel C."/>
        </authorList>
    </citation>
    <scope>NUCLEOTIDE SEQUENCE [LARGE SCALE GENOMIC DNA]</scope>
    <source>
        <strain evidence="1">W744_W776</strain>
    </source>
</reference>
<dbReference type="AlphaFoldDB" id="A0AAV6TH63"/>
<accession>A0AAV6TH63</accession>
<gene>
    <name evidence="1" type="ORF">JTE90_018330</name>
</gene>
<evidence type="ECO:0000313" key="1">
    <source>
        <dbReference type="EMBL" id="KAG8171177.1"/>
    </source>
</evidence>
<keyword evidence="2" id="KW-1185">Reference proteome</keyword>
<proteinExistence type="predicted"/>
<protein>
    <submittedName>
        <fullName evidence="1">Uncharacterized protein</fullName>
    </submittedName>
</protein>
<dbReference type="Proteomes" id="UP000827092">
    <property type="component" value="Unassembled WGS sequence"/>
</dbReference>
<organism evidence="1 2">
    <name type="scientific">Oedothorax gibbosus</name>
    <dbReference type="NCBI Taxonomy" id="931172"/>
    <lineage>
        <taxon>Eukaryota</taxon>
        <taxon>Metazoa</taxon>
        <taxon>Ecdysozoa</taxon>
        <taxon>Arthropoda</taxon>
        <taxon>Chelicerata</taxon>
        <taxon>Arachnida</taxon>
        <taxon>Araneae</taxon>
        <taxon>Araneomorphae</taxon>
        <taxon>Entelegynae</taxon>
        <taxon>Araneoidea</taxon>
        <taxon>Linyphiidae</taxon>
        <taxon>Erigoninae</taxon>
        <taxon>Oedothorax</taxon>
    </lineage>
</organism>
<name>A0AAV6TH63_9ARAC</name>
<comment type="caution">
    <text evidence="1">The sequence shown here is derived from an EMBL/GenBank/DDBJ whole genome shotgun (WGS) entry which is preliminary data.</text>
</comment>
<evidence type="ECO:0000313" key="2">
    <source>
        <dbReference type="Proteomes" id="UP000827092"/>
    </source>
</evidence>
<sequence>MIGRSRHRRIKKATSPMNRLACHEPVLSCGQRRSPWRPAGNGYGPAQKINISLGFSRGPTEGTGHRKRRVLYENSVPSPDERFQGHELLQRKIIFPRALRRVSDFGCFTALGPEGPSPCRVGEF</sequence>